<dbReference type="AlphaFoldDB" id="A0A0B5NLI1"/>
<organism evidence="4 6">
    <name type="scientific">Bacillus thuringiensis</name>
    <dbReference type="NCBI Taxonomy" id="1428"/>
    <lineage>
        <taxon>Bacteria</taxon>
        <taxon>Bacillati</taxon>
        <taxon>Bacillota</taxon>
        <taxon>Bacilli</taxon>
        <taxon>Bacillales</taxon>
        <taxon>Bacillaceae</taxon>
        <taxon>Bacillus</taxon>
        <taxon>Bacillus cereus group</taxon>
    </lineage>
</organism>
<keyword evidence="1" id="KW-0812">Transmembrane</keyword>
<evidence type="ECO:0000313" key="5">
    <source>
        <dbReference type="Proteomes" id="UP000031876"/>
    </source>
</evidence>
<dbReference type="RefSeq" id="WP_000029933.1">
    <property type="nucleotide sequence ID" value="NZ_CP009334.1"/>
</dbReference>
<sequence length="160" mass="18444">MSIYVTLYFLIGAIVCFATRKKLFLPLSEETEYPIIMFVVIVVFWVPMIVLALFLIGRDRIQVKSQKKEINVHALDRNLENDARFHFVHSIQGRMYIQHRGSCIACRGSEGLLSKTEIFGKKSNPYLQVKLQVCTSCVTQGITGIDILEEEYKEEEHENN</sequence>
<feature type="transmembrane region" description="Helical" evidence="1">
    <location>
        <begin position="34"/>
        <end position="57"/>
    </location>
</feature>
<dbReference type="EMBL" id="CP009334">
    <property type="protein sequence ID" value="AJG74192.1"/>
    <property type="molecule type" value="Genomic_DNA"/>
</dbReference>
<geneLocation type="plasmid" evidence="4 6">
    <name>unnamed3</name>
</geneLocation>
<keyword evidence="4" id="KW-0614">Plasmid</keyword>
<dbReference type="EMBL" id="VKQN01000001">
    <property type="protein sequence ID" value="MDR4174713.1"/>
    <property type="molecule type" value="Genomic_DNA"/>
</dbReference>
<evidence type="ECO:0000313" key="2">
    <source>
        <dbReference type="EMBL" id="AJG74192.1"/>
    </source>
</evidence>
<gene>
    <name evidence="2" type="ORF">BF38_5981</name>
    <name evidence="3" type="ORF">FO599_01025</name>
    <name evidence="4" type="ORF">FOC89_00985</name>
</gene>
<reference evidence="3" key="2">
    <citation type="submission" date="2019-07" db="EMBL/GenBank/DDBJ databases">
        <title>Phylogenomic Reclassification of ATCC Bacillus Strains and Various Taxa within the Genus Bacillus.</title>
        <authorList>
            <person name="Riojas M.A."/>
            <person name="Frank A.M."/>
            <person name="Fenn S.L."/>
            <person name="King S.P."/>
            <person name="Brower S.M."/>
            <person name="Hazbon M.H."/>
        </authorList>
    </citation>
    <scope>NUCLEOTIDE SEQUENCE</scope>
    <source>
        <strain evidence="3">ATCC 35646</strain>
    </source>
</reference>
<protein>
    <submittedName>
        <fullName evidence="4">Uncharacterized protein</fullName>
    </submittedName>
</protein>
<dbReference type="Proteomes" id="UP000031876">
    <property type="component" value="Plasmid 2"/>
</dbReference>
<evidence type="ECO:0000313" key="4">
    <source>
        <dbReference type="EMBL" id="QKH22595.1"/>
    </source>
</evidence>
<reference evidence="4 6" key="3">
    <citation type="submission" date="2020-05" db="EMBL/GenBank/DDBJ databases">
        <title>FDA dAtabase for Regulatory Grade micrObial Sequences (FDA-ARGOS): Supporting development and validation of Infectious Disease Dx tests.</title>
        <authorList>
            <person name="Nelson B."/>
            <person name="Plummer A."/>
            <person name="Tallon L."/>
            <person name="Sadzewicz L."/>
            <person name="Zhao X."/>
            <person name="Vavikolanu K."/>
            <person name="Mehta A."/>
            <person name="Aluvathingal J."/>
            <person name="Nadendla S."/>
            <person name="Myers T."/>
            <person name="Yan Y."/>
            <person name="Sichtig H."/>
        </authorList>
    </citation>
    <scope>NUCLEOTIDE SEQUENCE [LARGE SCALE GENOMIC DNA]</scope>
    <source>
        <strain evidence="4 6">FDAARGOS_795</strain>
        <plasmid evidence="4 6">unnamed3</plasmid>
    </source>
</reference>
<dbReference type="Proteomes" id="UP000501107">
    <property type="component" value="Plasmid unnamed3"/>
</dbReference>
<accession>A0A0B5NLI1</accession>
<keyword evidence="1" id="KW-0472">Membrane</keyword>
<keyword evidence="1" id="KW-1133">Transmembrane helix</keyword>
<evidence type="ECO:0000313" key="6">
    <source>
        <dbReference type="Proteomes" id="UP000501107"/>
    </source>
</evidence>
<geneLocation type="plasmid" evidence="2 5">
    <name>2</name>
</geneLocation>
<dbReference type="KEGG" id="btw:BF38_5981"/>
<reference evidence="2 5" key="1">
    <citation type="journal article" date="2015" name="Genome Announc.">
        <title>Complete genome sequences for 35 biothreat assay-relevant bacillus species.</title>
        <authorList>
            <person name="Johnson S.L."/>
            <person name="Daligault H.E."/>
            <person name="Davenport K.W."/>
            <person name="Jaissle J."/>
            <person name="Frey K.G."/>
            <person name="Ladner J.T."/>
            <person name="Broomall S.M."/>
            <person name="Bishop-Lilly K.A."/>
            <person name="Bruce D.C."/>
            <person name="Gibbons H.S."/>
            <person name="Coyne S.R."/>
            <person name="Lo C.C."/>
            <person name="Meincke L."/>
            <person name="Munk A.C."/>
            <person name="Koroleva G.I."/>
            <person name="Rosenzweig C.N."/>
            <person name="Palacios G.F."/>
            <person name="Redden C.L."/>
            <person name="Minogue T.D."/>
            <person name="Chain P.S."/>
        </authorList>
    </citation>
    <scope>NUCLEOTIDE SEQUENCE [LARGE SCALE GENOMIC DNA]</scope>
    <source>
        <strain evidence="2 5">HD1011</strain>
        <plasmid evidence="2 5">2</plasmid>
    </source>
</reference>
<evidence type="ECO:0000313" key="3">
    <source>
        <dbReference type="EMBL" id="MDR4174713.1"/>
    </source>
</evidence>
<dbReference type="EMBL" id="CP053979">
    <property type="protein sequence ID" value="QKH22595.1"/>
    <property type="molecule type" value="Genomic_DNA"/>
</dbReference>
<dbReference type="Proteomes" id="UP001181533">
    <property type="component" value="Unassembled WGS sequence"/>
</dbReference>
<name>A0A0B5NLI1_BACTU</name>
<evidence type="ECO:0000256" key="1">
    <source>
        <dbReference type="SAM" id="Phobius"/>
    </source>
</evidence>
<proteinExistence type="predicted"/>